<comment type="caution">
    <text evidence="2">The sequence shown here is derived from an EMBL/GenBank/DDBJ whole genome shotgun (WGS) entry which is preliminary data.</text>
</comment>
<feature type="transmembrane region" description="Helical" evidence="1">
    <location>
        <begin position="12"/>
        <end position="34"/>
    </location>
</feature>
<evidence type="ECO:0008006" key="3">
    <source>
        <dbReference type="Google" id="ProtNLM"/>
    </source>
</evidence>
<reference evidence="2" key="1">
    <citation type="submission" date="2013-07" db="EMBL/GenBank/DDBJ databases">
        <title>Sub-species coevolution in mutualistic symbiosis.</title>
        <authorList>
            <person name="Murfin K."/>
            <person name="Klassen J."/>
            <person name="Lee M."/>
            <person name="Forst S."/>
            <person name="Stock P."/>
            <person name="Goodrich-Blair H."/>
        </authorList>
    </citation>
    <scope>NUCLEOTIDE SEQUENCE [LARGE SCALE GENOMIC DNA]</scope>
    <source>
        <strain evidence="2">Feltiae Moldova</strain>
    </source>
</reference>
<keyword evidence="1" id="KW-0812">Transmembrane</keyword>
<dbReference type="RefSeq" id="WP_038222925.1">
    <property type="nucleotide sequence ID" value="NZ_CAWLWD010000110.1"/>
</dbReference>
<accession>A0A077NCD7</accession>
<proteinExistence type="predicted"/>
<keyword evidence="1" id="KW-0472">Membrane</keyword>
<dbReference type="HOGENOM" id="CLU_2739134_0_0_6"/>
<dbReference type="AlphaFoldDB" id="A0A077NCD7"/>
<feature type="transmembrane region" description="Helical" evidence="1">
    <location>
        <begin position="46"/>
        <end position="66"/>
    </location>
</feature>
<evidence type="ECO:0000256" key="1">
    <source>
        <dbReference type="SAM" id="Phobius"/>
    </source>
</evidence>
<dbReference type="Proteomes" id="UP000028487">
    <property type="component" value="Unassembled WGS sequence"/>
</dbReference>
<organism evidence="2">
    <name type="scientific">Xenorhabdus bovienii str. feltiae Moldova</name>
    <dbReference type="NCBI Taxonomy" id="1398200"/>
    <lineage>
        <taxon>Bacteria</taxon>
        <taxon>Pseudomonadati</taxon>
        <taxon>Pseudomonadota</taxon>
        <taxon>Gammaproteobacteria</taxon>
        <taxon>Enterobacterales</taxon>
        <taxon>Morganellaceae</taxon>
        <taxon>Xenorhabdus</taxon>
    </lineage>
</organism>
<sequence>MEAMAAIISYLFWGYIAVFGLVFGYITFPIGLFFTFMAYKKTRSRILYSILSALFLIPPIAATIIVKQLHS</sequence>
<gene>
    <name evidence="2" type="ORF">XBFM1_1210022</name>
</gene>
<name>A0A077NCD7_XENBV</name>
<keyword evidence="1" id="KW-1133">Transmembrane helix</keyword>
<evidence type="ECO:0000313" key="2">
    <source>
        <dbReference type="EMBL" id="CDG99832.1"/>
    </source>
</evidence>
<dbReference type="EMBL" id="CBSV010000026">
    <property type="protein sequence ID" value="CDG99832.1"/>
    <property type="molecule type" value="Genomic_DNA"/>
</dbReference>
<protein>
    <recommendedName>
        <fullName evidence="3">Inner membrane protein</fullName>
    </recommendedName>
</protein>